<evidence type="ECO:0000256" key="3">
    <source>
        <dbReference type="ARBA" id="ARBA00023163"/>
    </source>
</evidence>
<dbReference type="PANTHER" id="PTHR33204">
    <property type="entry name" value="TRANSCRIPTIONAL REGULATOR, MARR FAMILY"/>
    <property type="match status" value="1"/>
</dbReference>
<dbReference type="SUPFAM" id="SSF46785">
    <property type="entry name" value="Winged helix' DNA-binding domain"/>
    <property type="match status" value="1"/>
</dbReference>
<evidence type="ECO:0000259" key="4">
    <source>
        <dbReference type="PROSITE" id="PS51118"/>
    </source>
</evidence>
<evidence type="ECO:0000256" key="1">
    <source>
        <dbReference type="ARBA" id="ARBA00023015"/>
    </source>
</evidence>
<keyword evidence="6" id="KW-1185">Reference proteome</keyword>
<dbReference type="KEGG" id="erz:ER308_05585"/>
<gene>
    <name evidence="5" type="ORF">ER308_05585</name>
</gene>
<protein>
    <submittedName>
        <fullName evidence="5">Transcriptional regulator</fullName>
    </submittedName>
</protein>
<feature type="domain" description="HTH hxlR-type" evidence="4">
    <location>
        <begin position="11"/>
        <end position="108"/>
    </location>
</feature>
<name>A0A411YCY8_9ACTN</name>
<keyword evidence="1" id="KW-0805">Transcription regulation</keyword>
<keyword evidence="3" id="KW-0804">Transcription</keyword>
<dbReference type="InterPro" id="IPR036390">
    <property type="entry name" value="WH_DNA-bd_sf"/>
</dbReference>
<evidence type="ECO:0000313" key="5">
    <source>
        <dbReference type="EMBL" id="QBI19069.1"/>
    </source>
</evidence>
<sequence length="156" mass="17890">MRRTRFDDAPCPVARTTDLVGDWWTPLVLRECFYGVTRFDDFCRRLGIGRNVLTQRLGRLVDEGVLERQRYEERPPRDEYLLTEKGRELFGVLAAMLAWGNAWLSSDGDLVELVDRTTGRKVDPVLVDRTTGRRIDPDRLSMQPGPGVWAGRGRPT</sequence>
<dbReference type="Proteomes" id="UP000291469">
    <property type="component" value="Chromosome"/>
</dbReference>
<evidence type="ECO:0000313" key="6">
    <source>
        <dbReference type="Proteomes" id="UP000291469"/>
    </source>
</evidence>
<dbReference type="AlphaFoldDB" id="A0A411YCY8"/>
<dbReference type="InterPro" id="IPR036388">
    <property type="entry name" value="WH-like_DNA-bd_sf"/>
</dbReference>
<dbReference type="OrthoDB" id="9792527at2"/>
<evidence type="ECO:0000256" key="2">
    <source>
        <dbReference type="ARBA" id="ARBA00023125"/>
    </source>
</evidence>
<dbReference type="PANTHER" id="PTHR33204:SF18">
    <property type="entry name" value="TRANSCRIPTIONAL REGULATORY PROTEIN"/>
    <property type="match status" value="1"/>
</dbReference>
<dbReference type="PROSITE" id="PS51118">
    <property type="entry name" value="HTH_HXLR"/>
    <property type="match status" value="1"/>
</dbReference>
<dbReference type="RefSeq" id="WP_131154066.1">
    <property type="nucleotide sequence ID" value="NZ_CP036402.1"/>
</dbReference>
<dbReference type="Pfam" id="PF01638">
    <property type="entry name" value="HxlR"/>
    <property type="match status" value="1"/>
</dbReference>
<reference evidence="5 6" key="1">
    <citation type="submission" date="2019-01" db="EMBL/GenBank/DDBJ databases">
        <title>Egibacter rhizosphaerae EGI 80759T.</title>
        <authorList>
            <person name="Chen D.-D."/>
            <person name="Tian Y."/>
            <person name="Jiao J.-Y."/>
            <person name="Zhang X.-T."/>
            <person name="Zhang Y.-G."/>
            <person name="Zhang Y."/>
            <person name="Xiao M."/>
            <person name="Shu W.-S."/>
            <person name="Li W.-J."/>
        </authorList>
    </citation>
    <scope>NUCLEOTIDE SEQUENCE [LARGE SCALE GENOMIC DNA]</scope>
    <source>
        <strain evidence="5 6">EGI 80759</strain>
    </source>
</reference>
<dbReference type="GO" id="GO:0003677">
    <property type="term" value="F:DNA binding"/>
    <property type="evidence" value="ECO:0007669"/>
    <property type="project" value="UniProtKB-KW"/>
</dbReference>
<keyword evidence="2" id="KW-0238">DNA-binding</keyword>
<dbReference type="InterPro" id="IPR002577">
    <property type="entry name" value="HTH_HxlR"/>
</dbReference>
<organism evidence="5 6">
    <name type="scientific">Egibacter rhizosphaerae</name>
    <dbReference type="NCBI Taxonomy" id="1670831"/>
    <lineage>
        <taxon>Bacteria</taxon>
        <taxon>Bacillati</taxon>
        <taxon>Actinomycetota</taxon>
        <taxon>Nitriliruptoria</taxon>
        <taxon>Egibacterales</taxon>
        <taxon>Egibacteraceae</taxon>
        <taxon>Egibacter</taxon>
    </lineage>
</organism>
<proteinExistence type="predicted"/>
<dbReference type="EMBL" id="CP036402">
    <property type="protein sequence ID" value="QBI19069.1"/>
    <property type="molecule type" value="Genomic_DNA"/>
</dbReference>
<accession>A0A411YCY8</accession>
<dbReference type="Gene3D" id="1.10.10.10">
    <property type="entry name" value="Winged helix-like DNA-binding domain superfamily/Winged helix DNA-binding domain"/>
    <property type="match status" value="1"/>
</dbReference>